<evidence type="ECO:0000313" key="1">
    <source>
        <dbReference type="EMBL" id="KOF97891.1"/>
    </source>
</evidence>
<dbReference type="AlphaFoldDB" id="A0A0L8I8S9"/>
<accession>A0A0L8I8S9</accession>
<protein>
    <submittedName>
        <fullName evidence="1">Uncharacterized protein</fullName>
    </submittedName>
</protein>
<proteinExistence type="predicted"/>
<gene>
    <name evidence="1" type="ORF">OCBIM_22028106mg</name>
</gene>
<sequence>MIFSFFRKCQYKYRSRWILLIKECTGNYTDSAWWISLGYDKTLTWEMPDFDLQQ</sequence>
<name>A0A0L8I8S9_OCTBM</name>
<dbReference type="EMBL" id="KQ416249">
    <property type="protein sequence ID" value="KOF97891.1"/>
    <property type="molecule type" value="Genomic_DNA"/>
</dbReference>
<organism evidence="1">
    <name type="scientific">Octopus bimaculoides</name>
    <name type="common">California two-spotted octopus</name>
    <dbReference type="NCBI Taxonomy" id="37653"/>
    <lineage>
        <taxon>Eukaryota</taxon>
        <taxon>Metazoa</taxon>
        <taxon>Spiralia</taxon>
        <taxon>Lophotrochozoa</taxon>
        <taxon>Mollusca</taxon>
        <taxon>Cephalopoda</taxon>
        <taxon>Coleoidea</taxon>
        <taxon>Octopodiformes</taxon>
        <taxon>Octopoda</taxon>
        <taxon>Incirrata</taxon>
        <taxon>Octopodidae</taxon>
        <taxon>Octopus</taxon>
    </lineage>
</organism>
<reference evidence="1" key="1">
    <citation type="submission" date="2015-07" db="EMBL/GenBank/DDBJ databases">
        <title>MeaNS - Measles Nucleotide Surveillance Program.</title>
        <authorList>
            <person name="Tran T."/>
            <person name="Druce J."/>
        </authorList>
    </citation>
    <scope>NUCLEOTIDE SEQUENCE</scope>
    <source>
        <strain evidence="1">UCB-OBI-ISO-001</strain>
        <tissue evidence="1">Gonad</tissue>
    </source>
</reference>